<dbReference type="RefSeq" id="WP_183307588.1">
    <property type="nucleotide sequence ID" value="NZ_JACIEP010000008.1"/>
</dbReference>
<dbReference type="InterPro" id="IPR036038">
    <property type="entry name" value="Aminotransferase-like"/>
</dbReference>
<dbReference type="AlphaFoldDB" id="A0A840CPT7"/>
<keyword evidence="1" id="KW-0456">Lyase</keyword>
<dbReference type="Proteomes" id="UP000555103">
    <property type="component" value="Unassembled WGS sequence"/>
</dbReference>
<dbReference type="GO" id="GO:0008696">
    <property type="term" value="F:4-amino-4-deoxychorismate lyase activity"/>
    <property type="evidence" value="ECO:0007669"/>
    <property type="project" value="UniProtKB-EC"/>
</dbReference>
<dbReference type="Pfam" id="PF01063">
    <property type="entry name" value="Aminotran_4"/>
    <property type="match status" value="1"/>
</dbReference>
<comment type="caution">
    <text evidence="1">The sequence shown here is derived from an EMBL/GenBank/DDBJ whole genome shotgun (WGS) entry which is preliminary data.</text>
</comment>
<dbReference type="EC" id="4.1.3.38" evidence="1"/>
<dbReference type="EMBL" id="JACIEP010000008">
    <property type="protein sequence ID" value="MBB4036699.1"/>
    <property type="molecule type" value="Genomic_DNA"/>
</dbReference>
<accession>A0A840CPT7</accession>
<organism evidence="1 2">
    <name type="scientific">Dysgonomonas hofstadii</name>
    <dbReference type="NCBI Taxonomy" id="637886"/>
    <lineage>
        <taxon>Bacteria</taxon>
        <taxon>Pseudomonadati</taxon>
        <taxon>Bacteroidota</taxon>
        <taxon>Bacteroidia</taxon>
        <taxon>Bacteroidales</taxon>
        <taxon>Dysgonomonadaceae</taxon>
        <taxon>Dysgonomonas</taxon>
    </lineage>
</organism>
<proteinExistence type="predicted"/>
<dbReference type="InterPro" id="IPR043131">
    <property type="entry name" value="BCAT-like_N"/>
</dbReference>
<reference evidence="1 2" key="1">
    <citation type="submission" date="2020-08" db="EMBL/GenBank/DDBJ databases">
        <title>Genomic Encyclopedia of Type Strains, Phase IV (KMG-IV): sequencing the most valuable type-strain genomes for metagenomic binning, comparative biology and taxonomic classification.</title>
        <authorList>
            <person name="Goeker M."/>
        </authorList>
    </citation>
    <scope>NUCLEOTIDE SEQUENCE [LARGE SCALE GENOMIC DNA]</scope>
    <source>
        <strain evidence="1 2">DSM 104969</strain>
    </source>
</reference>
<evidence type="ECO:0000313" key="1">
    <source>
        <dbReference type="EMBL" id="MBB4036699.1"/>
    </source>
</evidence>
<gene>
    <name evidence="1" type="ORF">GGR21_002605</name>
</gene>
<name>A0A840CPT7_9BACT</name>
<dbReference type="Gene3D" id="3.30.470.10">
    <property type="match status" value="1"/>
</dbReference>
<dbReference type="InterPro" id="IPR043132">
    <property type="entry name" value="BCAT-like_C"/>
</dbReference>
<keyword evidence="2" id="KW-1185">Reference proteome</keyword>
<dbReference type="SUPFAM" id="SSF56752">
    <property type="entry name" value="D-aminoacid aminotransferase-like PLP-dependent enzymes"/>
    <property type="match status" value="1"/>
</dbReference>
<evidence type="ECO:0000313" key="2">
    <source>
        <dbReference type="Proteomes" id="UP000555103"/>
    </source>
</evidence>
<protein>
    <submittedName>
        <fullName evidence="1">4-amino-4-deoxychorismate lyase</fullName>
        <ecNumber evidence="1">4.1.3.38</ecNumber>
    </submittedName>
</protein>
<dbReference type="Gene3D" id="3.20.10.10">
    <property type="entry name" value="D-amino Acid Aminotransferase, subunit A, domain 2"/>
    <property type="match status" value="1"/>
</dbReference>
<dbReference type="InterPro" id="IPR001544">
    <property type="entry name" value="Aminotrans_IV"/>
</dbReference>
<sequence>MNKPYFIETIKVVDGRFLNLTYHMDRMNRTMISFFNTTMFVELWIGDVPEELRTGVVKCRITYSHCSVNVEYERYHMRKVNSLKLTEDNSIDYSFKYADRSSLIHLLEQKGDCDDILIVKDGFITDTSYTNIVLKNSSGLYTPSTCLLAGTKRQLLIDRGFIKEKDIHLADLQRYDQIYLINAMIDIEDNVSIPVNCLF</sequence>